<keyword evidence="1 3" id="KW-0547">Nucleotide-binding</keyword>
<dbReference type="Gene3D" id="2.30.29.30">
    <property type="entry name" value="Pleckstrin-homology domain (PH domain)/Phosphotyrosine-binding domain (PTB)"/>
    <property type="match status" value="1"/>
</dbReference>
<dbReference type="PROSITE" id="PS50011">
    <property type="entry name" value="PROTEIN_KINASE_DOM"/>
    <property type="match status" value="1"/>
</dbReference>
<dbReference type="SMART" id="SM00220">
    <property type="entry name" value="S_TKc"/>
    <property type="match status" value="1"/>
</dbReference>
<proteinExistence type="predicted"/>
<protein>
    <recommendedName>
        <fullName evidence="5">Protein kinase domain-containing protein</fullName>
    </recommendedName>
</protein>
<gene>
    <name evidence="6" type="ORF">KFE25_004980</name>
</gene>
<feature type="region of interest" description="Disordered" evidence="4">
    <location>
        <begin position="485"/>
        <end position="520"/>
    </location>
</feature>
<evidence type="ECO:0000256" key="3">
    <source>
        <dbReference type="PROSITE-ProRule" id="PRU10141"/>
    </source>
</evidence>
<name>A0A8J5XF75_DIALT</name>
<dbReference type="SUPFAM" id="SSF56112">
    <property type="entry name" value="Protein kinase-like (PK-like)"/>
    <property type="match status" value="1"/>
</dbReference>
<dbReference type="GO" id="GO:0005524">
    <property type="term" value="F:ATP binding"/>
    <property type="evidence" value="ECO:0007669"/>
    <property type="project" value="UniProtKB-UniRule"/>
</dbReference>
<comment type="caution">
    <text evidence="6">The sequence shown here is derived from an EMBL/GenBank/DDBJ whole genome shotgun (WGS) entry which is preliminary data.</text>
</comment>
<evidence type="ECO:0000259" key="5">
    <source>
        <dbReference type="PROSITE" id="PS50011"/>
    </source>
</evidence>
<accession>A0A8J5XF75</accession>
<organism evidence="6 7">
    <name type="scientific">Diacronema lutheri</name>
    <name type="common">Unicellular marine alga</name>
    <name type="synonym">Monochrysis lutheri</name>
    <dbReference type="NCBI Taxonomy" id="2081491"/>
    <lineage>
        <taxon>Eukaryota</taxon>
        <taxon>Haptista</taxon>
        <taxon>Haptophyta</taxon>
        <taxon>Pavlovophyceae</taxon>
        <taxon>Pavlovales</taxon>
        <taxon>Pavlovaceae</taxon>
        <taxon>Diacronema</taxon>
    </lineage>
</organism>
<evidence type="ECO:0000313" key="7">
    <source>
        <dbReference type="Proteomes" id="UP000751190"/>
    </source>
</evidence>
<reference evidence="6" key="1">
    <citation type="submission" date="2021-05" db="EMBL/GenBank/DDBJ databases">
        <title>The genome of the haptophyte Pavlova lutheri (Diacronema luteri, Pavlovales) - a model for lipid biosynthesis in eukaryotic algae.</title>
        <authorList>
            <person name="Hulatt C.J."/>
            <person name="Posewitz M.C."/>
        </authorList>
    </citation>
    <scope>NUCLEOTIDE SEQUENCE</scope>
    <source>
        <strain evidence="6">NIVA-4/92</strain>
    </source>
</reference>
<dbReference type="InterPro" id="IPR011993">
    <property type="entry name" value="PH-like_dom_sf"/>
</dbReference>
<keyword evidence="7" id="KW-1185">Reference proteome</keyword>
<dbReference type="AlphaFoldDB" id="A0A8J5XF75"/>
<dbReference type="OrthoDB" id="40902at2759"/>
<dbReference type="EMBL" id="JAGTXO010000016">
    <property type="protein sequence ID" value="KAG8463469.1"/>
    <property type="molecule type" value="Genomic_DNA"/>
</dbReference>
<dbReference type="PANTHER" id="PTHR24347">
    <property type="entry name" value="SERINE/THREONINE-PROTEIN KINASE"/>
    <property type="match status" value="1"/>
</dbReference>
<feature type="binding site" evidence="3">
    <location>
        <position position="60"/>
    </location>
    <ligand>
        <name>ATP</name>
        <dbReference type="ChEBI" id="CHEBI:30616"/>
    </ligand>
</feature>
<feature type="compositionally biased region" description="Pro residues" evidence="4">
    <location>
        <begin position="504"/>
        <end position="520"/>
    </location>
</feature>
<keyword evidence="2 3" id="KW-0067">ATP-binding</keyword>
<evidence type="ECO:0000256" key="4">
    <source>
        <dbReference type="SAM" id="MobiDB-lite"/>
    </source>
</evidence>
<evidence type="ECO:0000256" key="1">
    <source>
        <dbReference type="ARBA" id="ARBA00022741"/>
    </source>
</evidence>
<sequence length="520" mass="56828">MMAGLEDERPMFCDRFTDVDALYKVGRKLGVGNFAKVVQASCNYAMPQHGLKAGAQVAVKVVKKPSRVSVDKVEMLQAEIDVLRKIEHRNLVRLYEVHETAAKLYLVMELCTGGELFDKIVTLGKYTEEDARYFAFKLLNAVLYLHDQNICHRDLKPENILLSSPRPDAELKITDFGLSRITRGASDGGEGGFLHTRCGTPGYAAPEVLVSERETGEGGRNYGLACDMWAVGTIVYILLCASPPFHGRTDAEMNSKIKRGEFSFPEKYWRHISSSAKDFITALLTVDPTRRLTATEALQHDWITAIGVHTSDLFAPAVSAARSTVDLGGAAGGAAGGGGGGGGGADKGALGFRGRLGNLNRERRAAPNRELQALLDLPQDEEELDRFRCTHQETHGDLLITQTNVAFLARHGRRSFVLPARDIVRLHTKRYMAWNNQTDNSLEIVLSTGKSEQFDGFWERDECLNLVLAAGRYCGVQIAVDRAASEAAPPGHATAQAPFGAQAPLPPLPPLPPPPPPPRY</sequence>
<dbReference type="InterPro" id="IPR017441">
    <property type="entry name" value="Protein_kinase_ATP_BS"/>
</dbReference>
<evidence type="ECO:0000256" key="2">
    <source>
        <dbReference type="ARBA" id="ARBA00022840"/>
    </source>
</evidence>
<dbReference type="InterPro" id="IPR011009">
    <property type="entry name" value="Kinase-like_dom_sf"/>
</dbReference>
<dbReference type="GO" id="GO:0004672">
    <property type="term" value="F:protein kinase activity"/>
    <property type="evidence" value="ECO:0007669"/>
    <property type="project" value="InterPro"/>
</dbReference>
<dbReference type="Pfam" id="PF00069">
    <property type="entry name" value="Pkinase"/>
    <property type="match status" value="1"/>
</dbReference>
<feature type="domain" description="Protein kinase" evidence="5">
    <location>
        <begin position="23"/>
        <end position="303"/>
    </location>
</feature>
<dbReference type="InterPro" id="IPR000719">
    <property type="entry name" value="Prot_kinase_dom"/>
</dbReference>
<dbReference type="Gene3D" id="1.10.510.10">
    <property type="entry name" value="Transferase(Phosphotransferase) domain 1"/>
    <property type="match status" value="1"/>
</dbReference>
<dbReference type="CDD" id="cd05117">
    <property type="entry name" value="STKc_CAMK"/>
    <property type="match status" value="1"/>
</dbReference>
<dbReference type="PROSITE" id="PS00108">
    <property type="entry name" value="PROTEIN_KINASE_ST"/>
    <property type="match status" value="1"/>
</dbReference>
<dbReference type="FunFam" id="1.10.510.10:FF:000571">
    <property type="entry name" value="Maternal embryonic leucine zipper kinase"/>
    <property type="match status" value="1"/>
</dbReference>
<dbReference type="InterPro" id="IPR008271">
    <property type="entry name" value="Ser/Thr_kinase_AS"/>
</dbReference>
<dbReference type="PROSITE" id="PS00107">
    <property type="entry name" value="PROTEIN_KINASE_ATP"/>
    <property type="match status" value="1"/>
</dbReference>
<dbReference type="Proteomes" id="UP000751190">
    <property type="component" value="Unassembled WGS sequence"/>
</dbReference>
<evidence type="ECO:0000313" key="6">
    <source>
        <dbReference type="EMBL" id="KAG8463469.1"/>
    </source>
</evidence>